<dbReference type="InterPro" id="IPR020476">
    <property type="entry name" value="Nudix_hydrolase"/>
</dbReference>
<dbReference type="InterPro" id="IPR051325">
    <property type="entry name" value="Nudix_hydrolase_domain"/>
</dbReference>
<protein>
    <submittedName>
        <fullName evidence="5">NUDIX domain-containing protein</fullName>
    </submittedName>
</protein>
<feature type="domain" description="Nudix hydrolase" evidence="4">
    <location>
        <begin position="1"/>
        <end position="151"/>
    </location>
</feature>
<dbReference type="GO" id="GO:0004081">
    <property type="term" value="F:bis(5'-nucleosyl)-tetraphosphatase (asymmetrical) activity"/>
    <property type="evidence" value="ECO:0007669"/>
    <property type="project" value="TreeGrafter"/>
</dbReference>
<proteinExistence type="inferred from homology"/>
<dbReference type="GO" id="GO:0006167">
    <property type="term" value="P:AMP biosynthetic process"/>
    <property type="evidence" value="ECO:0007669"/>
    <property type="project" value="TreeGrafter"/>
</dbReference>
<dbReference type="KEGG" id="aarc:G127AT_05420"/>
<dbReference type="PANTHER" id="PTHR21340">
    <property type="entry name" value="DIADENOSINE 5,5-P1,P4-TETRAPHOSPHATE PYROPHOSPHOHYDROLASE MUTT"/>
    <property type="match status" value="1"/>
</dbReference>
<dbReference type="PROSITE" id="PS51462">
    <property type="entry name" value="NUDIX"/>
    <property type="match status" value="1"/>
</dbReference>
<evidence type="ECO:0000256" key="1">
    <source>
        <dbReference type="ARBA" id="ARBA00005582"/>
    </source>
</evidence>
<dbReference type="AlphaFoldDB" id="A0A975IPI8"/>
<dbReference type="PRINTS" id="PR00502">
    <property type="entry name" value="NUDIXFAMILY"/>
</dbReference>
<dbReference type="EMBL" id="CP071696">
    <property type="protein sequence ID" value="QTX05645.1"/>
    <property type="molecule type" value="Genomic_DNA"/>
</dbReference>
<dbReference type="Proteomes" id="UP000671914">
    <property type="component" value="Chromosome"/>
</dbReference>
<dbReference type="InterPro" id="IPR015797">
    <property type="entry name" value="NUDIX_hydrolase-like_dom_sf"/>
</dbReference>
<sequence>MPQESAGVLLVRRPPAGGVELLLGHMGGPFWARKEARAWSLPKGLVEPGEEPLAAARREFAEELGVPVPEVPLAELGSFRYASGKTIRVWIAEADPGIATPAGNAVTLEWPPHSGRTASFPEIDRIGWFAPDEARRLLVAGQVPVVDAAVRWAAGR</sequence>
<dbReference type="PANTHER" id="PTHR21340:SF7">
    <property type="entry name" value="NUDIX HYDROLASE DOMAIN-CONTAINING PROTEIN"/>
    <property type="match status" value="1"/>
</dbReference>
<dbReference type="InterPro" id="IPR000086">
    <property type="entry name" value="NUDIX_hydrolase_dom"/>
</dbReference>
<dbReference type="RefSeq" id="WP_210900825.1">
    <property type="nucleotide sequence ID" value="NZ_CP071696.1"/>
</dbReference>
<evidence type="ECO:0000313" key="5">
    <source>
        <dbReference type="EMBL" id="QTX05645.1"/>
    </source>
</evidence>
<evidence type="ECO:0000256" key="3">
    <source>
        <dbReference type="RuleBase" id="RU003476"/>
    </source>
</evidence>
<evidence type="ECO:0000313" key="6">
    <source>
        <dbReference type="Proteomes" id="UP000671914"/>
    </source>
</evidence>
<name>A0A975IPI8_9MICO</name>
<dbReference type="Gene3D" id="3.90.79.10">
    <property type="entry name" value="Nucleoside Triphosphate Pyrophosphohydrolase"/>
    <property type="match status" value="1"/>
</dbReference>
<dbReference type="Pfam" id="PF00293">
    <property type="entry name" value="NUDIX"/>
    <property type="match status" value="1"/>
</dbReference>
<dbReference type="InterPro" id="IPR020084">
    <property type="entry name" value="NUDIX_hydrolase_CS"/>
</dbReference>
<evidence type="ECO:0000256" key="2">
    <source>
        <dbReference type="ARBA" id="ARBA00022801"/>
    </source>
</evidence>
<organism evidence="5 6">
    <name type="scientific">Agromyces archimandritae</name>
    <dbReference type="NCBI Taxonomy" id="2781962"/>
    <lineage>
        <taxon>Bacteria</taxon>
        <taxon>Bacillati</taxon>
        <taxon>Actinomycetota</taxon>
        <taxon>Actinomycetes</taxon>
        <taxon>Micrococcales</taxon>
        <taxon>Microbacteriaceae</taxon>
        <taxon>Agromyces</taxon>
    </lineage>
</organism>
<evidence type="ECO:0000259" key="4">
    <source>
        <dbReference type="PROSITE" id="PS51462"/>
    </source>
</evidence>
<dbReference type="SUPFAM" id="SSF55811">
    <property type="entry name" value="Nudix"/>
    <property type="match status" value="1"/>
</dbReference>
<keyword evidence="6" id="KW-1185">Reference proteome</keyword>
<accession>A0A975IPI8</accession>
<dbReference type="GO" id="GO:0006754">
    <property type="term" value="P:ATP biosynthetic process"/>
    <property type="evidence" value="ECO:0007669"/>
    <property type="project" value="TreeGrafter"/>
</dbReference>
<gene>
    <name evidence="5" type="ORF">G127AT_05420</name>
</gene>
<keyword evidence="2 3" id="KW-0378">Hydrolase</keyword>
<comment type="similarity">
    <text evidence="1 3">Belongs to the Nudix hydrolase family.</text>
</comment>
<dbReference type="PROSITE" id="PS00893">
    <property type="entry name" value="NUDIX_BOX"/>
    <property type="match status" value="1"/>
</dbReference>
<reference evidence="5" key="1">
    <citation type="submission" date="2021-03" db="EMBL/GenBank/DDBJ databases">
        <title>Agromyces archimandritus sp. nov., isolated from the cockroach Archimandrita tessellata.</title>
        <authorList>
            <person name="Guzman J."/>
            <person name="Ortuzar M."/>
            <person name="Poehlein A."/>
            <person name="Daniel R."/>
            <person name="Trujillo M."/>
            <person name="Vilcinskas A."/>
        </authorList>
    </citation>
    <scope>NUCLEOTIDE SEQUENCE</scope>
    <source>
        <strain evidence="5">G127AT</strain>
    </source>
</reference>